<organism evidence="1 2">
    <name type="scientific">Thalassobacterium maritimum</name>
    <dbReference type="NCBI Taxonomy" id="3041265"/>
    <lineage>
        <taxon>Bacteria</taxon>
        <taxon>Pseudomonadati</taxon>
        <taxon>Verrucomicrobiota</taxon>
        <taxon>Opitutia</taxon>
        <taxon>Puniceicoccales</taxon>
        <taxon>Coraliomargaritaceae</taxon>
        <taxon>Thalassobacterium</taxon>
    </lineage>
</organism>
<dbReference type="CDD" id="cd16413">
    <property type="entry name" value="DGQHR_domain"/>
    <property type="match status" value="1"/>
</dbReference>
<reference evidence="1 2" key="1">
    <citation type="submission" date="2023-04" db="EMBL/GenBank/DDBJ databases">
        <title>A novel bacteria isolated from coastal sediment.</title>
        <authorList>
            <person name="Liu X.-J."/>
            <person name="Du Z.-J."/>
        </authorList>
    </citation>
    <scope>NUCLEOTIDE SEQUENCE [LARGE SCALE GENOMIC DNA]</scope>
    <source>
        <strain evidence="1 2">SDUM461003</strain>
    </source>
</reference>
<dbReference type="EMBL" id="JARXHW010000008">
    <property type="protein sequence ID" value="MDQ8206856.1"/>
    <property type="molecule type" value="Genomic_DNA"/>
</dbReference>
<dbReference type="InterPro" id="IPR017601">
    <property type="entry name" value="DGQHR-contain_dom"/>
</dbReference>
<name>A0ABU1ARY7_9BACT</name>
<evidence type="ECO:0000313" key="1">
    <source>
        <dbReference type="EMBL" id="MDQ8206856.1"/>
    </source>
</evidence>
<dbReference type="Proteomes" id="UP001225316">
    <property type="component" value="Unassembled WGS sequence"/>
</dbReference>
<dbReference type="NCBIfam" id="TIGR03187">
    <property type="entry name" value="DGQHR"/>
    <property type="match status" value="1"/>
</dbReference>
<dbReference type="NCBIfam" id="NF041060">
    <property type="entry name" value="DpdB"/>
    <property type="match status" value="1"/>
</dbReference>
<proteinExistence type="predicted"/>
<gene>
    <name evidence="1" type="primary">dbpB</name>
    <name evidence="1" type="ORF">QEH52_05010</name>
</gene>
<protein>
    <submittedName>
        <fullName evidence="1">DGQHR domain-containing protein DpdB</fullName>
    </submittedName>
</protein>
<keyword evidence="2" id="KW-1185">Reference proteome</keyword>
<dbReference type="Pfam" id="PF14072">
    <property type="entry name" value="DndB"/>
    <property type="match status" value="1"/>
</dbReference>
<comment type="caution">
    <text evidence="1">The sequence shown here is derived from an EMBL/GenBank/DDBJ whole genome shotgun (WGS) entry which is preliminary data.</text>
</comment>
<accession>A0ABU1ARY7</accession>
<sequence length="382" mass="43086">MPKAKKKTTPVIKRRATMLSQSKDNAVYQFSLTGKELLDIADISRISRDNSGKLIGYQRPEVRKHVQDIVKYLDEGKVLFPHPIILAFSSRVRFVKQRGPKSFDGVSHAGELQIPTDTGTSGRKTAWVVDGQQRLMAISKAKNQDVPIPVSAFITDDIETQRDQFLRINNSRPLPKGLVEELLPEVSMSISSRLAASKIPSSLVNYLNQEPTSPFFEMIKRTSMTVEQKRNAVVSDGPLIKVIKESLTQPSGCLFPYRDVATGETETDTICKMLLVYWNGVKMTFPEAWGLPATRSRLMHGAGLWAAGRLMDRIIPRIDISHPNAAKAVAQELAYVKDVCRWTGGTWEELRIDWNEVQNVPRHVKALSNFLIRTYVRERQTK</sequence>
<dbReference type="InterPro" id="IPR017642">
    <property type="entry name" value="DNA_S_mod_DndB"/>
</dbReference>
<dbReference type="RefSeq" id="WP_308948985.1">
    <property type="nucleotide sequence ID" value="NZ_JARXHW010000008.1"/>
</dbReference>
<evidence type="ECO:0000313" key="2">
    <source>
        <dbReference type="Proteomes" id="UP001225316"/>
    </source>
</evidence>